<sequence>MTLENIIVIRHAHAGKRDRWFADDYLRPLSHKGNLQSNKFAKKLKDIAPLLIYSSPRLRCIETVGVLSLNSSQPIVELSLLDEGGSIKKALKFCLDKDVKTVVMCTHGDLMYQLSQHIKEKKFDKVSKLEVPKAGYWWLKVENKKIKKAKLYKI</sequence>
<proteinExistence type="predicted"/>
<dbReference type="SUPFAM" id="SSF53254">
    <property type="entry name" value="Phosphoglycerate mutase-like"/>
    <property type="match status" value="1"/>
</dbReference>
<dbReference type="SMART" id="SM00855">
    <property type="entry name" value="PGAM"/>
    <property type="match status" value="1"/>
</dbReference>
<dbReference type="InterPro" id="IPR013078">
    <property type="entry name" value="His_Pase_superF_clade-1"/>
</dbReference>
<dbReference type="CDD" id="cd07067">
    <property type="entry name" value="HP_PGM_like"/>
    <property type="match status" value="1"/>
</dbReference>
<dbReference type="Pfam" id="PF00300">
    <property type="entry name" value="His_Phos_1"/>
    <property type="match status" value="1"/>
</dbReference>
<protein>
    <submittedName>
        <fullName evidence="1">Phosphohistidine phosphatase SixA</fullName>
    </submittedName>
</protein>
<reference evidence="1" key="1">
    <citation type="journal article" date="2013" name="Sci. Rep.">
        <title>Metagenomics uncovers a new group of low GC and ultra-small marine Actinobacteria.</title>
        <authorList>
            <person name="Ghai R."/>
            <person name="Mizuno C.M."/>
            <person name="Picazo A."/>
            <person name="Camacho A."/>
            <person name="Rodriguez-Valera F."/>
        </authorList>
    </citation>
    <scope>NUCLEOTIDE SEQUENCE</scope>
</reference>
<organism evidence="1">
    <name type="scientific">Candidatus Actinomarina minuta</name>
    <dbReference type="NCBI Taxonomy" id="1389454"/>
    <lineage>
        <taxon>Bacteria</taxon>
        <taxon>Bacillati</taxon>
        <taxon>Actinomycetota</taxon>
        <taxon>Actinomycetes</taxon>
        <taxon>Candidatus Actinomarinidae</taxon>
        <taxon>Candidatus Actinomarinales</taxon>
        <taxon>Candidatus Actinomarineae</taxon>
        <taxon>Candidatus Actinomarinaceae</taxon>
        <taxon>Candidatus Actinomarina</taxon>
    </lineage>
</organism>
<dbReference type="InterPro" id="IPR029033">
    <property type="entry name" value="His_PPase_superfam"/>
</dbReference>
<dbReference type="EMBL" id="KC811129">
    <property type="protein sequence ID" value="AGQ19350.1"/>
    <property type="molecule type" value="Genomic_DNA"/>
</dbReference>
<dbReference type="Gene3D" id="3.40.50.1240">
    <property type="entry name" value="Phosphoglycerate mutase-like"/>
    <property type="match status" value="1"/>
</dbReference>
<dbReference type="AlphaFoldDB" id="S5DR23"/>
<accession>S5DR23</accession>
<evidence type="ECO:0000313" key="1">
    <source>
        <dbReference type="EMBL" id="AGQ19350.1"/>
    </source>
</evidence>
<name>S5DR23_9ACTN</name>